<evidence type="ECO:0000256" key="2">
    <source>
        <dbReference type="ARBA" id="ARBA00001730"/>
    </source>
</evidence>
<comment type="caution">
    <text evidence="14">The sequence shown here is derived from an EMBL/GenBank/DDBJ whole genome shotgun (WGS) entry which is preliminary data.</text>
</comment>
<dbReference type="GO" id="GO:0008663">
    <property type="term" value="F:2',3'-cyclic-nucleotide 2'-phosphodiesterase activity"/>
    <property type="evidence" value="ECO:0007669"/>
    <property type="project" value="UniProtKB-EC"/>
</dbReference>
<evidence type="ECO:0000256" key="7">
    <source>
        <dbReference type="ARBA" id="ARBA00022729"/>
    </source>
</evidence>
<evidence type="ECO:0000313" key="15">
    <source>
        <dbReference type="Proteomes" id="UP000564644"/>
    </source>
</evidence>
<name>A0A7X0VTH7_9BACL</name>
<dbReference type="EMBL" id="JACJVO010000003">
    <property type="protein sequence ID" value="MBB6729966.1"/>
    <property type="molecule type" value="Genomic_DNA"/>
</dbReference>
<dbReference type="InterPro" id="IPR008334">
    <property type="entry name" value="5'-Nucleotdase_C"/>
</dbReference>
<dbReference type="PRINTS" id="PR01607">
    <property type="entry name" value="APYRASEFAMLY"/>
</dbReference>
<accession>A0A7X0VTH7</accession>
<dbReference type="PROSITE" id="PS00786">
    <property type="entry name" value="5_NUCLEOTIDASE_2"/>
    <property type="match status" value="1"/>
</dbReference>
<keyword evidence="10" id="KW-0511">Multifunctional enzyme</keyword>
<keyword evidence="9 11" id="KW-0378">Hydrolase</keyword>
<evidence type="ECO:0000256" key="9">
    <source>
        <dbReference type="ARBA" id="ARBA00022801"/>
    </source>
</evidence>
<dbReference type="Proteomes" id="UP000564644">
    <property type="component" value="Unassembled WGS sequence"/>
</dbReference>
<proteinExistence type="inferred from homology"/>
<dbReference type="InterPro" id="IPR004843">
    <property type="entry name" value="Calcineurin-like_PHP"/>
</dbReference>
<evidence type="ECO:0000256" key="6">
    <source>
        <dbReference type="ARBA" id="ARBA00022723"/>
    </source>
</evidence>
<evidence type="ECO:0000259" key="12">
    <source>
        <dbReference type="Pfam" id="PF00149"/>
    </source>
</evidence>
<dbReference type="Gene3D" id="3.90.780.10">
    <property type="entry name" value="5'-Nucleotidase, C-terminal domain"/>
    <property type="match status" value="1"/>
</dbReference>
<keyword evidence="8 11" id="KW-0547">Nucleotide-binding</keyword>
<evidence type="ECO:0000256" key="11">
    <source>
        <dbReference type="RuleBase" id="RU362119"/>
    </source>
</evidence>
<dbReference type="PANTHER" id="PTHR11575">
    <property type="entry name" value="5'-NUCLEOTIDASE-RELATED"/>
    <property type="match status" value="1"/>
</dbReference>
<dbReference type="SUPFAM" id="SSF55816">
    <property type="entry name" value="5'-nucleotidase (syn. UDP-sugar hydrolase), C-terminal domain"/>
    <property type="match status" value="1"/>
</dbReference>
<evidence type="ECO:0000256" key="5">
    <source>
        <dbReference type="ARBA" id="ARBA00006654"/>
    </source>
</evidence>
<evidence type="ECO:0000256" key="1">
    <source>
        <dbReference type="ARBA" id="ARBA00000527"/>
    </source>
</evidence>
<dbReference type="PANTHER" id="PTHR11575:SF6">
    <property type="entry name" value="2',3'-CYCLIC-NUCLEOTIDE 2'-PHOSPHODIESTERASE_3'-NUCLEOTIDASE"/>
    <property type="match status" value="1"/>
</dbReference>
<dbReference type="GO" id="GO:0000166">
    <property type="term" value="F:nucleotide binding"/>
    <property type="evidence" value="ECO:0007669"/>
    <property type="project" value="UniProtKB-KW"/>
</dbReference>
<dbReference type="GO" id="GO:0008254">
    <property type="term" value="F:3'-nucleotidase activity"/>
    <property type="evidence" value="ECO:0007669"/>
    <property type="project" value="UniProtKB-EC"/>
</dbReference>
<reference evidence="14 15" key="1">
    <citation type="submission" date="2020-08" db="EMBL/GenBank/DDBJ databases">
        <title>Cohnella phylogeny.</title>
        <authorList>
            <person name="Dunlap C."/>
        </authorList>
    </citation>
    <scope>NUCLEOTIDE SEQUENCE [LARGE SCALE GENOMIC DNA]</scope>
    <source>
        <strain evidence="14 15">CBP 2801</strain>
    </source>
</reference>
<organism evidence="14 15">
    <name type="scientific">Cohnella zeiphila</name>
    <dbReference type="NCBI Taxonomy" id="2761120"/>
    <lineage>
        <taxon>Bacteria</taxon>
        <taxon>Bacillati</taxon>
        <taxon>Bacillota</taxon>
        <taxon>Bacilli</taxon>
        <taxon>Bacillales</taxon>
        <taxon>Paenibacillaceae</taxon>
        <taxon>Cohnella</taxon>
    </lineage>
</organism>
<dbReference type="InterPro" id="IPR036907">
    <property type="entry name" value="5'-Nucleotdase_C_sf"/>
</dbReference>
<keyword evidence="7" id="KW-0732">Signal</keyword>
<comment type="catalytic activity">
    <reaction evidence="2">
        <text>a nucleoside 2',3'-cyclic phosphate + H2O = a nucleoside 3'-phosphate + H(+)</text>
        <dbReference type="Rhea" id="RHEA:19621"/>
        <dbReference type="ChEBI" id="CHEBI:15377"/>
        <dbReference type="ChEBI" id="CHEBI:15378"/>
        <dbReference type="ChEBI" id="CHEBI:66949"/>
        <dbReference type="ChEBI" id="CHEBI:66954"/>
        <dbReference type="EC" id="3.1.4.16"/>
    </reaction>
</comment>
<feature type="domain" description="5'-Nucleotidase C-terminal" evidence="13">
    <location>
        <begin position="335"/>
        <end position="492"/>
    </location>
</feature>
<comment type="catalytic activity">
    <reaction evidence="1">
        <text>a ribonucleoside 3'-phosphate + H2O = a ribonucleoside + phosphate</text>
        <dbReference type="Rhea" id="RHEA:10144"/>
        <dbReference type="ChEBI" id="CHEBI:13197"/>
        <dbReference type="ChEBI" id="CHEBI:15377"/>
        <dbReference type="ChEBI" id="CHEBI:18254"/>
        <dbReference type="ChEBI" id="CHEBI:43474"/>
        <dbReference type="EC" id="3.1.3.6"/>
    </reaction>
</comment>
<dbReference type="SUPFAM" id="SSF56300">
    <property type="entry name" value="Metallo-dependent phosphatases"/>
    <property type="match status" value="1"/>
</dbReference>
<dbReference type="RefSeq" id="WP_185127626.1">
    <property type="nucleotide sequence ID" value="NZ_JACJVO010000003.1"/>
</dbReference>
<dbReference type="GO" id="GO:0009166">
    <property type="term" value="P:nucleotide catabolic process"/>
    <property type="evidence" value="ECO:0007669"/>
    <property type="project" value="InterPro"/>
</dbReference>
<dbReference type="AlphaFoldDB" id="A0A7X0VTH7"/>
<dbReference type="Gene3D" id="3.60.21.10">
    <property type="match status" value="1"/>
</dbReference>
<protein>
    <submittedName>
        <fullName evidence="14">Bifunctional metallophosphatase/5'-nucleotidase</fullName>
    </submittedName>
</protein>
<dbReference type="InterPro" id="IPR041827">
    <property type="entry name" value="CpdB_N"/>
</dbReference>
<dbReference type="GO" id="GO:0046872">
    <property type="term" value="F:metal ion binding"/>
    <property type="evidence" value="ECO:0007669"/>
    <property type="project" value="UniProtKB-KW"/>
</dbReference>
<dbReference type="InterPro" id="IPR006179">
    <property type="entry name" value="5_nucleotidase/apyrase"/>
</dbReference>
<evidence type="ECO:0000256" key="8">
    <source>
        <dbReference type="ARBA" id="ARBA00022741"/>
    </source>
</evidence>
<evidence type="ECO:0000256" key="3">
    <source>
        <dbReference type="ARBA" id="ARBA00001968"/>
    </source>
</evidence>
<dbReference type="CDD" id="cd07410">
    <property type="entry name" value="MPP_CpdB_N"/>
    <property type="match status" value="1"/>
</dbReference>
<dbReference type="InterPro" id="IPR006146">
    <property type="entry name" value="5'-Nucleotdase_CS"/>
</dbReference>
<comment type="subcellular location">
    <subcellularLocation>
        <location evidence="4">Cell envelope</location>
    </subcellularLocation>
</comment>
<comment type="similarity">
    <text evidence="5 11">Belongs to the 5'-nucleotidase family.</text>
</comment>
<evidence type="ECO:0000256" key="4">
    <source>
        <dbReference type="ARBA" id="ARBA00004196"/>
    </source>
</evidence>
<keyword evidence="6" id="KW-0479">Metal-binding</keyword>
<feature type="domain" description="Calcineurin-like phosphoesterase" evidence="12">
    <location>
        <begin position="13"/>
        <end position="244"/>
    </location>
</feature>
<dbReference type="Pfam" id="PF02872">
    <property type="entry name" value="5_nucleotid_C"/>
    <property type="match status" value="1"/>
</dbReference>
<keyword evidence="15" id="KW-1185">Reference proteome</keyword>
<evidence type="ECO:0000256" key="10">
    <source>
        <dbReference type="ARBA" id="ARBA00023268"/>
    </source>
</evidence>
<evidence type="ECO:0000313" key="14">
    <source>
        <dbReference type="EMBL" id="MBB6729966.1"/>
    </source>
</evidence>
<dbReference type="InterPro" id="IPR029052">
    <property type="entry name" value="Metallo-depent_PP-like"/>
</dbReference>
<sequence length="535" mass="59460">MEPSRDSVSVALLYTTDVHGNVLPIHYANNGPSPTGLARLAPLIRRQKELHRNHLLIDNGDLIQGTPFSYHFARFGGDAPNPMIRILNELGYDAAVLGNHEFNYGLDFLGAAVRESAFPWMSANIVDAETGEPFFGPPYLVKEFEGGLRVGVLGLTTHYIPNWEHPGNLKGLVFQDAAEAAKRWVPVLRDRERVDLLVVAYHGGFERSLETGEPTEQMTGENQGYELCREVPGIDVLLTGHQHREIAGATINGVRVIQAGGMGKHLGRVLVRLDRQGDRWQVADTESDLLLPDESAPLDPAVLDIVKDNEEKTQQWLDQPIGFVEGEMTIDDPMNVRLREHPYIEFLNRVQMEASGADISCTALFDNLSPGFGSRITMREIVANYIYPNTLKVLRVSGRDIQDALERSAAYFELGEGGEVRVSAAFSDPKPQHYNYDMWEGVDYTLDIARPVGERVVRLERNGMPLDPNGTYDVVMNNYRAVGGGEYPMFKDKPLVRDIQIDVSELLANHILAKGTIRASVNDNWQVVAGGRPLA</sequence>
<comment type="cofactor">
    <cofactor evidence="3">
        <name>a divalent metal cation</name>
        <dbReference type="ChEBI" id="CHEBI:60240"/>
    </cofactor>
</comment>
<dbReference type="GO" id="GO:0030288">
    <property type="term" value="C:outer membrane-bounded periplasmic space"/>
    <property type="evidence" value="ECO:0007669"/>
    <property type="project" value="TreeGrafter"/>
</dbReference>
<dbReference type="Pfam" id="PF00149">
    <property type="entry name" value="Metallophos"/>
    <property type="match status" value="1"/>
</dbReference>
<gene>
    <name evidence="14" type="ORF">H7C18_03565</name>
</gene>
<evidence type="ECO:0000259" key="13">
    <source>
        <dbReference type="Pfam" id="PF02872"/>
    </source>
</evidence>